<keyword evidence="1" id="KW-0472">Membrane</keyword>
<gene>
    <name evidence="2" type="ORF">CYY_008383</name>
</gene>
<keyword evidence="1" id="KW-1133">Transmembrane helix</keyword>
<name>A0A8J4UXC4_9MYCE</name>
<keyword evidence="1" id="KW-0812">Transmembrane</keyword>
<evidence type="ECO:0000256" key="1">
    <source>
        <dbReference type="SAM" id="Phobius"/>
    </source>
</evidence>
<comment type="caution">
    <text evidence="2">The sequence shown here is derived from an EMBL/GenBank/DDBJ whole genome shotgun (WGS) entry which is preliminary data.</text>
</comment>
<protein>
    <submittedName>
        <fullName evidence="2">Uncharacterized protein</fullName>
    </submittedName>
</protein>
<dbReference type="Proteomes" id="UP000695562">
    <property type="component" value="Unassembled WGS sequence"/>
</dbReference>
<feature type="transmembrane region" description="Helical" evidence="1">
    <location>
        <begin position="233"/>
        <end position="255"/>
    </location>
</feature>
<accession>A0A8J4UXC4</accession>
<reference evidence="2" key="1">
    <citation type="submission" date="2020-01" db="EMBL/GenBank/DDBJ databases">
        <title>Development of genomics and gene disruption for Polysphondylium violaceum indicates a role for the polyketide synthase stlB in stalk morphogenesis.</title>
        <authorList>
            <person name="Narita B."/>
            <person name="Kawabe Y."/>
            <person name="Kin K."/>
            <person name="Saito T."/>
            <person name="Gibbs R."/>
            <person name="Kuspa A."/>
            <person name="Muzny D."/>
            <person name="Queller D."/>
            <person name="Richards S."/>
            <person name="Strassman J."/>
            <person name="Sucgang R."/>
            <person name="Worley K."/>
            <person name="Schaap P."/>
        </authorList>
    </citation>
    <scope>NUCLEOTIDE SEQUENCE</scope>
    <source>
        <strain evidence="2">QSvi11</strain>
    </source>
</reference>
<feature type="transmembrane region" description="Helical" evidence="1">
    <location>
        <begin position="175"/>
        <end position="196"/>
    </location>
</feature>
<sequence>MATIKQEEIRVNHPDDLHVLKGLGSGQFKFMGYIGEMSEKARQLNQEMNGATQTPATPISISQPPQLITTKNVAAAFKNNDWNTIYKLQAQADKDLSPIYKKFEDDPSKSWVMVRDEATGMKYHVSYVNTGSYAWTFSSYVDYGSDPENSHVKFTCSCQYGTYSKNTNIMGIHRYFLGLVKFASELTVSGFLAHFVNRLLRKGINFLSKDLGSLLTDAAADAGLDALFTIGTYVMPIFVPCAVFVIIFIGISYLWKWLNKRFTIYININNWDKDNDWYIRNQTFSNAFNPGKDNAKSLQIKIPKVLPPGSKVWEKFWVPSDISSNLMHTLDTVVSYASLVYENDHHFAQGLSMALTVSLEKTNIGMSFAFQCPWSAKNAQYMEGTIQDPDQFLSKARSHWIESTATNKITLGNGTNVEATIDKLKGGDPNGEDTYCVTINIGK</sequence>
<organism evidence="2 3">
    <name type="scientific">Polysphondylium violaceum</name>
    <dbReference type="NCBI Taxonomy" id="133409"/>
    <lineage>
        <taxon>Eukaryota</taxon>
        <taxon>Amoebozoa</taxon>
        <taxon>Evosea</taxon>
        <taxon>Eumycetozoa</taxon>
        <taxon>Dictyostelia</taxon>
        <taxon>Dictyosteliales</taxon>
        <taxon>Dictyosteliaceae</taxon>
        <taxon>Polysphondylium</taxon>
    </lineage>
</organism>
<keyword evidence="3" id="KW-1185">Reference proteome</keyword>
<evidence type="ECO:0000313" key="3">
    <source>
        <dbReference type="Proteomes" id="UP000695562"/>
    </source>
</evidence>
<dbReference type="EMBL" id="AJWJ01000511">
    <property type="protein sequence ID" value="KAF2070303.1"/>
    <property type="molecule type" value="Genomic_DNA"/>
</dbReference>
<dbReference type="AlphaFoldDB" id="A0A8J4UXC4"/>
<proteinExistence type="predicted"/>
<evidence type="ECO:0000313" key="2">
    <source>
        <dbReference type="EMBL" id="KAF2070303.1"/>
    </source>
</evidence>